<evidence type="ECO:0008006" key="4">
    <source>
        <dbReference type="Google" id="ProtNLM"/>
    </source>
</evidence>
<name>A0A4Q4TFP1_9PEZI</name>
<dbReference type="EMBL" id="QJNU01000215">
    <property type="protein sequence ID" value="RYP04340.1"/>
    <property type="molecule type" value="Genomic_DNA"/>
</dbReference>
<proteinExistence type="predicted"/>
<dbReference type="AlphaFoldDB" id="A0A4Q4TFP1"/>
<dbReference type="Proteomes" id="UP000293360">
    <property type="component" value="Unassembled WGS sequence"/>
</dbReference>
<evidence type="ECO:0000256" key="1">
    <source>
        <dbReference type="SAM" id="MobiDB-lite"/>
    </source>
</evidence>
<feature type="compositionally biased region" description="Basic and acidic residues" evidence="1">
    <location>
        <begin position="47"/>
        <end position="62"/>
    </location>
</feature>
<sequence length="132" mass="13904">MSKSRMPLVLGATAVGGIGYYLYSAGGKPKVAQKEAEADAYSTSARLKSELPGRGKEAEKDLEKYGAQAGAQADKAYGKSKAELQKAAAEAEAYAKETRDATMKKVNEFDKKVEAEASKAKGGLSSWFGGSK</sequence>
<evidence type="ECO:0000313" key="3">
    <source>
        <dbReference type="Proteomes" id="UP000293360"/>
    </source>
</evidence>
<evidence type="ECO:0000313" key="2">
    <source>
        <dbReference type="EMBL" id="RYP04340.1"/>
    </source>
</evidence>
<dbReference type="OrthoDB" id="5355126at2759"/>
<feature type="region of interest" description="Disordered" evidence="1">
    <location>
        <begin position="42"/>
        <end position="62"/>
    </location>
</feature>
<organism evidence="2 3">
    <name type="scientific">Monosporascus ibericus</name>
    <dbReference type="NCBI Taxonomy" id="155417"/>
    <lineage>
        <taxon>Eukaryota</taxon>
        <taxon>Fungi</taxon>
        <taxon>Dikarya</taxon>
        <taxon>Ascomycota</taxon>
        <taxon>Pezizomycotina</taxon>
        <taxon>Sordariomycetes</taxon>
        <taxon>Xylariomycetidae</taxon>
        <taxon>Xylariales</taxon>
        <taxon>Xylariales incertae sedis</taxon>
        <taxon>Monosporascus</taxon>
    </lineage>
</organism>
<keyword evidence="3" id="KW-1185">Reference proteome</keyword>
<accession>A0A4Q4TFP1</accession>
<comment type="caution">
    <text evidence="2">The sequence shown here is derived from an EMBL/GenBank/DDBJ whole genome shotgun (WGS) entry which is preliminary data.</text>
</comment>
<protein>
    <recommendedName>
        <fullName evidence="4">Calcofluor white hypersensitive protein</fullName>
    </recommendedName>
</protein>
<gene>
    <name evidence="2" type="ORF">DL764_004533</name>
</gene>
<reference evidence="2 3" key="1">
    <citation type="submission" date="2018-06" db="EMBL/GenBank/DDBJ databases">
        <title>Complete Genomes of Monosporascus.</title>
        <authorList>
            <person name="Robinson A.J."/>
            <person name="Natvig D.O."/>
        </authorList>
    </citation>
    <scope>NUCLEOTIDE SEQUENCE [LARGE SCALE GENOMIC DNA]</scope>
    <source>
        <strain evidence="2 3">CBS 110550</strain>
    </source>
</reference>